<gene>
    <name evidence="9" type="ordered locus">Pars_0404</name>
</gene>
<dbReference type="InterPro" id="IPR003190">
    <property type="entry name" value="Asp_decarbox"/>
</dbReference>
<reference evidence="9 10" key="1">
    <citation type="submission" date="2007-04" db="EMBL/GenBank/DDBJ databases">
        <title>Complete sequence of Pyrobaculum arsenaticum DSM 13514.</title>
        <authorList>
            <consortium name="US DOE Joint Genome Institute"/>
            <person name="Copeland A."/>
            <person name="Lucas S."/>
            <person name="Lapidus A."/>
            <person name="Barry K."/>
            <person name="Glavina del Rio T."/>
            <person name="Dalin E."/>
            <person name="Tice H."/>
            <person name="Pitluck S."/>
            <person name="Chain P."/>
            <person name="Malfatti S."/>
            <person name="Shin M."/>
            <person name="Vergez L."/>
            <person name="Schmutz J."/>
            <person name="Larimer F."/>
            <person name="Land M."/>
            <person name="Hauser L."/>
            <person name="Kyrpides N."/>
            <person name="Mikhailova N."/>
            <person name="Cozen A.E."/>
            <person name="Fitz-Gibbon S.T."/>
            <person name="House C.H."/>
            <person name="Saltikov C."/>
            <person name="Lowe T.M."/>
            <person name="Richardson P."/>
        </authorList>
    </citation>
    <scope>NUCLEOTIDE SEQUENCE [LARGE SCALE GENOMIC DNA]</scope>
    <source>
        <strain evidence="10">ATCC 700994 / DSM 13514 / JCM 11321 / PZ6</strain>
    </source>
</reference>
<dbReference type="PANTHER" id="PTHR21012:SF0">
    <property type="entry name" value="ASPARTATE 1-DECARBOXYLASE"/>
    <property type="match status" value="1"/>
</dbReference>
<dbReference type="Gene3D" id="2.40.40.20">
    <property type="match status" value="1"/>
</dbReference>
<dbReference type="KEGG" id="pas:Pars_0404"/>
<dbReference type="GO" id="GO:0006523">
    <property type="term" value="P:alanine biosynthetic process"/>
    <property type="evidence" value="ECO:0007669"/>
    <property type="project" value="InterPro"/>
</dbReference>
<dbReference type="Proteomes" id="UP000001567">
    <property type="component" value="Chromosome"/>
</dbReference>
<name>A4WHY8_PYRAR</name>
<evidence type="ECO:0000256" key="3">
    <source>
        <dbReference type="ARBA" id="ARBA00022793"/>
    </source>
</evidence>
<keyword evidence="6" id="KW-0456">Lyase</keyword>
<keyword evidence="4" id="KW-0068">Autocatalytic cleavage</keyword>
<dbReference type="InterPro" id="IPR009010">
    <property type="entry name" value="Asp_de-COase-like_dom_sf"/>
</dbReference>
<protein>
    <submittedName>
        <fullName evidence="9">Aspartate 1-decarboxylase</fullName>
    </submittedName>
</protein>
<dbReference type="EMBL" id="CP000660">
    <property type="protein sequence ID" value="ABP50005.1"/>
    <property type="molecule type" value="Genomic_DNA"/>
</dbReference>
<evidence type="ECO:0000256" key="6">
    <source>
        <dbReference type="ARBA" id="ARBA00023239"/>
    </source>
</evidence>
<evidence type="ECO:0000256" key="1">
    <source>
        <dbReference type="ARBA" id="ARBA00022490"/>
    </source>
</evidence>
<evidence type="ECO:0000256" key="5">
    <source>
        <dbReference type="ARBA" id="ARBA00023145"/>
    </source>
</evidence>
<evidence type="ECO:0000256" key="2">
    <source>
        <dbReference type="ARBA" id="ARBA00022655"/>
    </source>
</evidence>
<keyword evidence="7" id="KW-0704">Schiff base</keyword>
<evidence type="ECO:0000313" key="9">
    <source>
        <dbReference type="EMBL" id="ABP50005.1"/>
    </source>
</evidence>
<keyword evidence="2" id="KW-0566">Pantothenate biosynthesis</keyword>
<dbReference type="STRING" id="340102.Pars_0404"/>
<dbReference type="HOGENOM" id="CLU_2695910_0_0_2"/>
<dbReference type="AlphaFoldDB" id="A4WHY8"/>
<organism evidence="9 10">
    <name type="scientific">Pyrobaculum arsenaticum (strain DSM 13514 / JCM 11321 / PZ6)</name>
    <dbReference type="NCBI Taxonomy" id="340102"/>
    <lineage>
        <taxon>Archaea</taxon>
        <taxon>Thermoproteota</taxon>
        <taxon>Thermoprotei</taxon>
        <taxon>Thermoproteales</taxon>
        <taxon>Thermoproteaceae</taxon>
        <taxon>Pyrobaculum</taxon>
    </lineage>
</organism>
<keyword evidence="1" id="KW-0963">Cytoplasm</keyword>
<keyword evidence="3" id="KW-0210">Decarboxylase</keyword>
<dbReference type="GO" id="GO:0005829">
    <property type="term" value="C:cytosol"/>
    <property type="evidence" value="ECO:0007669"/>
    <property type="project" value="TreeGrafter"/>
</dbReference>
<dbReference type="PhylomeDB" id="A4WHY8"/>
<dbReference type="SUPFAM" id="SSF50692">
    <property type="entry name" value="ADC-like"/>
    <property type="match status" value="1"/>
</dbReference>
<dbReference type="Pfam" id="PF02261">
    <property type="entry name" value="Asp_decarbox"/>
    <property type="match status" value="1"/>
</dbReference>
<proteinExistence type="predicted"/>
<keyword evidence="5" id="KW-0865">Zymogen</keyword>
<sequence length="73" mass="7749">MTLLNAMPMVPRAKAHGLVVTGKNLNYYGSLTLGVDILKAVGLYPLERVWVYNVTGGVRFSTYALPGPGGVVA</sequence>
<evidence type="ECO:0000313" key="10">
    <source>
        <dbReference type="Proteomes" id="UP000001567"/>
    </source>
</evidence>
<dbReference type="GO" id="GO:0015940">
    <property type="term" value="P:pantothenate biosynthetic process"/>
    <property type="evidence" value="ECO:0007669"/>
    <property type="project" value="UniProtKB-KW"/>
</dbReference>
<dbReference type="GO" id="GO:0004068">
    <property type="term" value="F:aspartate 1-decarboxylase activity"/>
    <property type="evidence" value="ECO:0007669"/>
    <property type="project" value="InterPro"/>
</dbReference>
<accession>A4WHY8</accession>
<evidence type="ECO:0000256" key="4">
    <source>
        <dbReference type="ARBA" id="ARBA00022813"/>
    </source>
</evidence>
<dbReference type="PANTHER" id="PTHR21012">
    <property type="entry name" value="ASPARTATE 1-DECARBOXYLASE"/>
    <property type="match status" value="1"/>
</dbReference>
<evidence type="ECO:0000256" key="7">
    <source>
        <dbReference type="ARBA" id="ARBA00023270"/>
    </source>
</evidence>
<keyword evidence="8" id="KW-0670">Pyruvate</keyword>
<evidence type="ECO:0000256" key="8">
    <source>
        <dbReference type="ARBA" id="ARBA00023317"/>
    </source>
</evidence>